<gene>
    <name evidence="4" type="primary">g9740</name>
    <name evidence="4" type="ORF">VP750_LOCUS8774</name>
</gene>
<dbReference type="InterPro" id="IPR008775">
    <property type="entry name" value="Phytyl_CoA_dOase-like"/>
</dbReference>
<sequence>MGGLTDDQVQRFQRDGFLVLESFASPEEVQRLRSRAEELVDSFSPESVSVFSTKSQTKSTDQYFLESASNVSFFFEEDAFAEDGSLRQAKALSINKIGHALHDLDPEFCSFSRSEKVAAVLQSLNIRRPLPVQSMYIFKQPKIGGEVRPHQDSTFLRTDPPSVIGLWWALEDATKQNGCLWALPGAHAQGVARHFIRKEDDTVTFDKDLPEYNTEDFVPLEVPSGSLVLLHGANVHFSYSNTSPQSRHAYSMHVIEGAPGTNYLPDNWLQRRSDLPFEPLAMPQAA</sequence>
<proteinExistence type="predicted"/>
<evidence type="ECO:0000313" key="4">
    <source>
        <dbReference type="EMBL" id="CAL5226868.1"/>
    </source>
</evidence>
<keyword evidence="2" id="KW-0479">Metal-binding</keyword>
<dbReference type="Pfam" id="PF05721">
    <property type="entry name" value="PhyH"/>
    <property type="match status" value="1"/>
</dbReference>
<evidence type="ECO:0000256" key="1">
    <source>
        <dbReference type="ARBA" id="ARBA00001962"/>
    </source>
</evidence>
<dbReference type="Gene3D" id="2.60.120.620">
    <property type="entry name" value="q2cbj1_9rhob like domain"/>
    <property type="match status" value="1"/>
</dbReference>
<evidence type="ECO:0000313" key="5">
    <source>
        <dbReference type="Proteomes" id="UP001497392"/>
    </source>
</evidence>
<dbReference type="SUPFAM" id="SSF51197">
    <property type="entry name" value="Clavaminate synthase-like"/>
    <property type="match status" value="1"/>
</dbReference>
<dbReference type="EMBL" id="CAXHTA020000016">
    <property type="protein sequence ID" value="CAL5226868.1"/>
    <property type="molecule type" value="Genomic_DNA"/>
</dbReference>
<evidence type="ECO:0000256" key="2">
    <source>
        <dbReference type="ARBA" id="ARBA00022723"/>
    </source>
</evidence>
<comment type="cofactor">
    <cofactor evidence="1">
        <name>Fe cation</name>
        <dbReference type="ChEBI" id="CHEBI:24875"/>
    </cofactor>
</comment>
<organism evidence="4 5">
    <name type="scientific">Coccomyxa viridis</name>
    <dbReference type="NCBI Taxonomy" id="1274662"/>
    <lineage>
        <taxon>Eukaryota</taxon>
        <taxon>Viridiplantae</taxon>
        <taxon>Chlorophyta</taxon>
        <taxon>core chlorophytes</taxon>
        <taxon>Trebouxiophyceae</taxon>
        <taxon>Trebouxiophyceae incertae sedis</taxon>
        <taxon>Coccomyxaceae</taxon>
        <taxon>Coccomyxa</taxon>
    </lineage>
</organism>
<comment type="caution">
    <text evidence="4">The sequence shown here is derived from an EMBL/GenBank/DDBJ whole genome shotgun (WGS) entry which is preliminary data.</text>
</comment>
<keyword evidence="3" id="KW-0408">Iron</keyword>
<protein>
    <submittedName>
        <fullName evidence="4">G9740 protein</fullName>
    </submittedName>
</protein>
<name>A0ABP1G9W3_9CHLO</name>
<dbReference type="PANTHER" id="PTHR20883">
    <property type="entry name" value="PHYTANOYL-COA DIOXYGENASE DOMAIN CONTAINING 1"/>
    <property type="match status" value="1"/>
</dbReference>
<dbReference type="Proteomes" id="UP001497392">
    <property type="component" value="Unassembled WGS sequence"/>
</dbReference>
<keyword evidence="5" id="KW-1185">Reference proteome</keyword>
<reference evidence="4 5" key="1">
    <citation type="submission" date="2024-06" db="EMBL/GenBank/DDBJ databases">
        <authorList>
            <person name="Kraege A."/>
            <person name="Thomma B."/>
        </authorList>
    </citation>
    <scope>NUCLEOTIDE SEQUENCE [LARGE SCALE GENOMIC DNA]</scope>
</reference>
<accession>A0ABP1G9W3</accession>
<evidence type="ECO:0000256" key="3">
    <source>
        <dbReference type="ARBA" id="ARBA00023004"/>
    </source>
</evidence>
<dbReference type="PANTHER" id="PTHR20883:SF15">
    <property type="entry name" value="PHYTANOYL-COA DIOXYGENASE DOMAIN-CONTAINING PROTEIN 1"/>
    <property type="match status" value="1"/>
</dbReference>